<evidence type="ECO:0000313" key="6">
    <source>
        <dbReference type="Proteomes" id="UP001205105"/>
    </source>
</evidence>
<feature type="domain" description="Methyltransferase type 11" evidence="4">
    <location>
        <begin position="83"/>
        <end position="182"/>
    </location>
</feature>
<name>A0AAD5DTZ2_9CHLO</name>
<dbReference type="SUPFAM" id="SSF53335">
    <property type="entry name" value="S-adenosyl-L-methionine-dependent methyltransferases"/>
    <property type="match status" value="1"/>
</dbReference>
<dbReference type="GO" id="GO:0008757">
    <property type="term" value="F:S-adenosylmethionine-dependent methyltransferase activity"/>
    <property type="evidence" value="ECO:0007669"/>
    <property type="project" value="InterPro"/>
</dbReference>
<reference evidence="5" key="1">
    <citation type="submission" date="2020-11" db="EMBL/GenBank/DDBJ databases">
        <title>Chlorella ohadii genome sequencing and assembly.</title>
        <authorList>
            <person name="Murik O."/>
            <person name="Treves H."/>
            <person name="Kedem I."/>
            <person name="Shotland Y."/>
            <person name="Kaplan A."/>
        </authorList>
    </citation>
    <scope>NUCLEOTIDE SEQUENCE</scope>
    <source>
        <strain evidence="5">1</strain>
    </source>
</reference>
<dbReference type="PANTHER" id="PTHR13090">
    <property type="entry name" value="ARGININE-HYDROXYLASE NDUFAF5, MITOCHONDRIAL"/>
    <property type="match status" value="1"/>
</dbReference>
<dbReference type="InterPro" id="IPR013216">
    <property type="entry name" value="Methyltransf_11"/>
</dbReference>
<comment type="caution">
    <text evidence="5">The sequence shown here is derived from an EMBL/GenBank/DDBJ whole genome shotgun (WGS) entry which is preliminary data.</text>
</comment>
<feature type="region of interest" description="Disordered" evidence="3">
    <location>
        <begin position="327"/>
        <end position="364"/>
    </location>
</feature>
<dbReference type="GO" id="GO:0032981">
    <property type="term" value="P:mitochondrial respiratory chain complex I assembly"/>
    <property type="evidence" value="ECO:0007669"/>
    <property type="project" value="TreeGrafter"/>
</dbReference>
<accession>A0AAD5DTZ2</accession>
<dbReference type="InterPro" id="IPR050602">
    <property type="entry name" value="Malonyl-ACP_OMT"/>
</dbReference>
<dbReference type="CDD" id="cd02440">
    <property type="entry name" value="AdoMet_MTases"/>
    <property type="match status" value="1"/>
</dbReference>
<dbReference type="InterPro" id="IPR029063">
    <property type="entry name" value="SAM-dependent_MTases_sf"/>
</dbReference>
<dbReference type="GO" id="GO:0005739">
    <property type="term" value="C:mitochondrion"/>
    <property type="evidence" value="ECO:0007669"/>
    <property type="project" value="TreeGrafter"/>
</dbReference>
<evidence type="ECO:0000256" key="3">
    <source>
        <dbReference type="SAM" id="MobiDB-lite"/>
    </source>
</evidence>
<evidence type="ECO:0000259" key="4">
    <source>
        <dbReference type="Pfam" id="PF08241"/>
    </source>
</evidence>
<protein>
    <recommendedName>
        <fullName evidence="4">Methyltransferase type 11 domain-containing protein</fullName>
    </recommendedName>
</protein>
<dbReference type="Proteomes" id="UP001205105">
    <property type="component" value="Unassembled WGS sequence"/>
</dbReference>
<keyword evidence="1" id="KW-0489">Methyltransferase</keyword>
<keyword evidence="6" id="KW-1185">Reference proteome</keyword>
<keyword evidence="2" id="KW-0808">Transferase</keyword>
<proteinExistence type="predicted"/>
<sequence length="364" mass="37935">MLARNLGSAAPAAGARALAALAGAPPTEQLSVFDGPLKALHRDRAARLPLAPDPLVDVVADRLLDRLEDCRRTFERAVILGGAGAKVAERLAGGRAGIQEIIHVDTSLGMLERARSHAEASSSGRAHPPTRYVHWQPDSEVLPLEPASADLVVSCLGMHWVNDVPGVMFQCRHALKPDGLFLAAMFGGQTLQELRIACTVAQQEREGGVSARVSPLAQVRDGGNLLTRAGLAIPAVDVDEVQVHYRDPMQLVEHLRSMGESNALLKRRLGLPRSVALATAAAYTGLFAEEDGSIPATYEVIYMTGWAPHPSQQQAAKRGSATVSFEDLVADLGTEGDGGSGGSSGGSSGGVSGGSSGTLPSSAP</sequence>
<dbReference type="Pfam" id="PF08241">
    <property type="entry name" value="Methyltransf_11"/>
    <property type="match status" value="1"/>
</dbReference>
<evidence type="ECO:0000256" key="2">
    <source>
        <dbReference type="ARBA" id="ARBA00022679"/>
    </source>
</evidence>
<feature type="compositionally biased region" description="Gly residues" evidence="3">
    <location>
        <begin position="335"/>
        <end position="356"/>
    </location>
</feature>
<gene>
    <name evidence="5" type="ORF">COHA_004004</name>
</gene>
<dbReference type="PANTHER" id="PTHR13090:SF1">
    <property type="entry name" value="ARGININE-HYDROXYLASE NDUFAF5, MITOCHONDRIAL"/>
    <property type="match status" value="1"/>
</dbReference>
<dbReference type="Gene3D" id="3.40.50.150">
    <property type="entry name" value="Vaccinia Virus protein VP39"/>
    <property type="match status" value="1"/>
</dbReference>
<dbReference type="AlphaFoldDB" id="A0AAD5DTZ2"/>
<dbReference type="EMBL" id="JADXDR010000053">
    <property type="protein sequence ID" value="KAI7842364.1"/>
    <property type="molecule type" value="Genomic_DNA"/>
</dbReference>
<evidence type="ECO:0000313" key="5">
    <source>
        <dbReference type="EMBL" id="KAI7842364.1"/>
    </source>
</evidence>
<evidence type="ECO:0000256" key="1">
    <source>
        <dbReference type="ARBA" id="ARBA00022603"/>
    </source>
</evidence>
<organism evidence="5 6">
    <name type="scientific">Chlorella ohadii</name>
    <dbReference type="NCBI Taxonomy" id="2649997"/>
    <lineage>
        <taxon>Eukaryota</taxon>
        <taxon>Viridiplantae</taxon>
        <taxon>Chlorophyta</taxon>
        <taxon>core chlorophytes</taxon>
        <taxon>Trebouxiophyceae</taxon>
        <taxon>Chlorellales</taxon>
        <taxon>Chlorellaceae</taxon>
        <taxon>Chlorella clade</taxon>
        <taxon>Chlorella</taxon>
    </lineage>
</organism>
<dbReference type="GO" id="GO:0032259">
    <property type="term" value="P:methylation"/>
    <property type="evidence" value="ECO:0007669"/>
    <property type="project" value="UniProtKB-KW"/>
</dbReference>